<name>V8G8S1_9BURK</name>
<keyword evidence="2" id="KW-0067">ATP-binding</keyword>
<dbReference type="PATRIC" id="fig|1414851.3.peg.813"/>
<dbReference type="GO" id="GO:0051301">
    <property type="term" value="P:cell division"/>
    <property type="evidence" value="ECO:0007669"/>
    <property type="project" value="UniProtKB-KW"/>
</dbReference>
<dbReference type="GO" id="GO:0005524">
    <property type="term" value="F:ATP binding"/>
    <property type="evidence" value="ECO:0007669"/>
    <property type="project" value="UniProtKB-KW"/>
</dbReference>
<keyword evidence="4" id="KW-0132">Cell division</keyword>
<sequence length="372" mass="42731">MASKTLYIWQQDNWKTWQYQRHELIDLLNQVYHQQGLLLGRMQELGWDLRQQASLTILTQDVVKSSEIEGEKLSVQSVRSSIARKLGMDIGALSPVERYVEGVVEMMLDATIHFRQSVTDERLFSWHAALFPTGYSGLSKIAVAQYRDDSHGAMQVISGAYGKEKIHYQAPPAENLSSEMVEFLDWINHNTQHDKFIKAAIAHLWFLTLHPFEDGNGRIARALGDLLLTRADGTAQRFYSLSAQIQKTRNEYYFILEQTQKGNNDITEWLIWFLQSLISAMQAAQLQLNDVLFKAKSWQQWRAVSLNERQIKVLNRLLDGFDGQLNNRKWVTMTGCSRDTALRDITDLLDKGILKKSESGGRSVFYTLNINI</sequence>
<keyword evidence="4" id="KW-0131">Cell cycle</keyword>
<keyword evidence="2" id="KW-0547">Nucleotide-binding</keyword>
<reference evidence="4 5" key="1">
    <citation type="submission" date="2013-11" db="EMBL/GenBank/DDBJ databases">
        <title>Genomic analysis of Pelistega sp. HM-7.</title>
        <authorList>
            <person name="Kumbhare S.V."/>
            <person name="Shetty S.A."/>
            <person name="Sharma O."/>
            <person name="Dhotre D.P."/>
        </authorList>
    </citation>
    <scope>NUCLEOTIDE SEQUENCE [LARGE SCALE GENOMIC DNA]</scope>
    <source>
        <strain evidence="4 5">HM-7</strain>
    </source>
</reference>
<protein>
    <submittedName>
        <fullName evidence="4">Cell division protein Fic</fullName>
    </submittedName>
</protein>
<dbReference type="Gene3D" id="1.10.3290.10">
    <property type="entry name" value="Fido-like domain"/>
    <property type="match status" value="1"/>
</dbReference>
<dbReference type="PROSITE" id="PS51459">
    <property type="entry name" value="FIDO"/>
    <property type="match status" value="1"/>
</dbReference>
<evidence type="ECO:0000256" key="1">
    <source>
        <dbReference type="PIRSR" id="PIRSR640198-1"/>
    </source>
</evidence>
<dbReference type="Pfam" id="PF13776">
    <property type="entry name" value="DUF4172"/>
    <property type="match status" value="1"/>
</dbReference>
<dbReference type="InterPro" id="IPR036388">
    <property type="entry name" value="WH-like_DNA-bd_sf"/>
</dbReference>
<dbReference type="Pfam" id="PF02661">
    <property type="entry name" value="Fic"/>
    <property type="match status" value="1"/>
</dbReference>
<dbReference type="Proteomes" id="UP000018766">
    <property type="component" value="Unassembled WGS sequence"/>
</dbReference>
<dbReference type="SUPFAM" id="SSF140931">
    <property type="entry name" value="Fic-like"/>
    <property type="match status" value="1"/>
</dbReference>
<dbReference type="PANTHER" id="PTHR13504:SF33">
    <property type="entry name" value="FIC FAMILY PROTEIN"/>
    <property type="match status" value="1"/>
</dbReference>
<dbReference type="InterPro" id="IPR040198">
    <property type="entry name" value="Fido_containing"/>
</dbReference>
<evidence type="ECO:0000313" key="5">
    <source>
        <dbReference type="Proteomes" id="UP000018766"/>
    </source>
</evidence>
<dbReference type="Gene3D" id="1.10.10.10">
    <property type="entry name" value="Winged helix-like DNA-binding domain superfamily/Winged helix DNA-binding domain"/>
    <property type="match status" value="1"/>
</dbReference>
<gene>
    <name evidence="4" type="ORF">V757_04055</name>
</gene>
<dbReference type="RefSeq" id="WP_023950115.1">
    <property type="nucleotide sequence ID" value="NZ_AYSV01000065.1"/>
</dbReference>
<dbReference type="InterPro" id="IPR036597">
    <property type="entry name" value="Fido-like_dom_sf"/>
</dbReference>
<dbReference type="AlphaFoldDB" id="V8G8S1"/>
<feature type="domain" description="Fido" evidence="3">
    <location>
        <begin position="118"/>
        <end position="275"/>
    </location>
</feature>
<keyword evidence="5" id="KW-1185">Reference proteome</keyword>
<evidence type="ECO:0000259" key="3">
    <source>
        <dbReference type="PROSITE" id="PS51459"/>
    </source>
</evidence>
<feature type="binding site" evidence="2">
    <location>
        <begin position="252"/>
        <end position="253"/>
    </location>
    <ligand>
        <name>ATP</name>
        <dbReference type="ChEBI" id="CHEBI:30616"/>
    </ligand>
</feature>
<feature type="binding site" evidence="2">
    <location>
        <begin position="214"/>
        <end position="221"/>
    </location>
    <ligand>
        <name>ATP</name>
        <dbReference type="ChEBI" id="CHEBI:30616"/>
    </ligand>
</feature>
<evidence type="ECO:0000313" key="4">
    <source>
        <dbReference type="EMBL" id="ETD72471.1"/>
    </source>
</evidence>
<evidence type="ECO:0000256" key="2">
    <source>
        <dbReference type="PIRSR" id="PIRSR640198-2"/>
    </source>
</evidence>
<feature type="active site" evidence="1">
    <location>
        <position position="210"/>
    </location>
</feature>
<dbReference type="OrthoDB" id="9813719at2"/>
<dbReference type="InterPro" id="IPR025230">
    <property type="entry name" value="DUF4172"/>
</dbReference>
<dbReference type="InterPro" id="IPR003812">
    <property type="entry name" value="Fido"/>
</dbReference>
<comment type="caution">
    <text evidence="4">The sequence shown here is derived from an EMBL/GenBank/DDBJ whole genome shotgun (WGS) entry which is preliminary data.</text>
</comment>
<organism evidence="4 5">
    <name type="scientific">Pelistega indica</name>
    <dbReference type="NCBI Taxonomy" id="1414851"/>
    <lineage>
        <taxon>Bacteria</taxon>
        <taxon>Pseudomonadati</taxon>
        <taxon>Pseudomonadota</taxon>
        <taxon>Betaproteobacteria</taxon>
        <taxon>Burkholderiales</taxon>
        <taxon>Alcaligenaceae</taxon>
        <taxon>Pelistega</taxon>
    </lineage>
</organism>
<accession>V8G8S1</accession>
<proteinExistence type="predicted"/>
<dbReference type="PANTHER" id="PTHR13504">
    <property type="entry name" value="FIDO DOMAIN-CONTAINING PROTEIN DDB_G0283145"/>
    <property type="match status" value="1"/>
</dbReference>
<dbReference type="EMBL" id="AYSV01000065">
    <property type="protein sequence ID" value="ETD72471.1"/>
    <property type="molecule type" value="Genomic_DNA"/>
</dbReference>